<dbReference type="PANTHER" id="PTHR43563:SF1">
    <property type="entry name" value="AMINE OXIDASE [FLAVIN-CONTAINING] B"/>
    <property type="match status" value="1"/>
</dbReference>
<dbReference type="SUPFAM" id="SSF54373">
    <property type="entry name" value="FAD-linked reductases, C-terminal domain"/>
    <property type="match status" value="1"/>
</dbReference>
<feature type="domain" description="Amine oxidase" evidence="2">
    <location>
        <begin position="105"/>
        <end position="352"/>
    </location>
</feature>
<evidence type="ECO:0000256" key="1">
    <source>
        <dbReference type="ARBA" id="ARBA00005995"/>
    </source>
</evidence>
<dbReference type="InterPro" id="IPR002937">
    <property type="entry name" value="Amino_oxidase"/>
</dbReference>
<organism evidence="3 4">
    <name type="scientific">Bradyrhizobium denitrificans</name>
    <dbReference type="NCBI Taxonomy" id="2734912"/>
    <lineage>
        <taxon>Bacteria</taxon>
        <taxon>Pseudomonadati</taxon>
        <taxon>Pseudomonadota</taxon>
        <taxon>Alphaproteobacteria</taxon>
        <taxon>Hyphomicrobiales</taxon>
        <taxon>Nitrobacteraceae</taxon>
        <taxon>Bradyrhizobium</taxon>
    </lineage>
</organism>
<dbReference type="InterPro" id="IPR050703">
    <property type="entry name" value="Flavin_MAO"/>
</dbReference>
<dbReference type="SUPFAM" id="SSF51905">
    <property type="entry name" value="FAD/NAD(P)-binding domain"/>
    <property type="match status" value="1"/>
</dbReference>
<dbReference type="Proteomes" id="UP001314635">
    <property type="component" value="Unassembled WGS sequence"/>
</dbReference>
<comment type="similarity">
    <text evidence="1">Belongs to the flavin monoamine oxidase family.</text>
</comment>
<dbReference type="Gene3D" id="3.50.50.60">
    <property type="entry name" value="FAD/NAD(P)-binding domain"/>
    <property type="match status" value="2"/>
</dbReference>
<evidence type="ECO:0000313" key="3">
    <source>
        <dbReference type="EMBL" id="MBR1135639.1"/>
    </source>
</evidence>
<accession>A0ABS5G3I4</accession>
<proteinExistence type="inferred from homology"/>
<comment type="caution">
    <text evidence="3">The sequence shown here is derived from an EMBL/GenBank/DDBJ whole genome shotgun (WGS) entry which is preliminary data.</text>
</comment>
<dbReference type="InterPro" id="IPR036188">
    <property type="entry name" value="FAD/NAD-bd_sf"/>
</dbReference>
<gene>
    <name evidence="3" type="ORF">JQ619_07670</name>
</gene>
<dbReference type="RefSeq" id="WP_172235523.1">
    <property type="nucleotide sequence ID" value="NZ_JABFDP010000002.1"/>
</dbReference>
<keyword evidence="4" id="KW-1185">Reference proteome</keyword>
<evidence type="ECO:0000313" key="4">
    <source>
        <dbReference type="Proteomes" id="UP001314635"/>
    </source>
</evidence>
<feature type="domain" description="Amine oxidase" evidence="2">
    <location>
        <begin position="11"/>
        <end position="85"/>
    </location>
</feature>
<evidence type="ECO:0000259" key="2">
    <source>
        <dbReference type="Pfam" id="PF01593"/>
    </source>
</evidence>
<name>A0ABS5G3I4_9BRAD</name>
<dbReference type="PANTHER" id="PTHR43563">
    <property type="entry name" value="AMINE OXIDASE"/>
    <property type="match status" value="1"/>
</dbReference>
<reference evidence="4" key="1">
    <citation type="journal article" date="2021" name="ISME J.">
        <title>Evolutionary origin and ecological implication of a unique nif island in free-living Bradyrhizobium lineages.</title>
        <authorList>
            <person name="Tao J."/>
        </authorList>
    </citation>
    <scope>NUCLEOTIDE SEQUENCE [LARGE SCALE GENOMIC DNA]</scope>
    <source>
        <strain evidence="4">SZCCT0094</strain>
    </source>
</reference>
<protein>
    <submittedName>
        <fullName evidence="3">FAD-dependent oxidoreductase</fullName>
    </submittedName>
</protein>
<dbReference type="EMBL" id="JAFCLK010000006">
    <property type="protein sequence ID" value="MBR1135639.1"/>
    <property type="molecule type" value="Genomic_DNA"/>
</dbReference>
<dbReference type="Pfam" id="PF01593">
    <property type="entry name" value="Amino_oxidase"/>
    <property type="match status" value="2"/>
</dbReference>
<sequence length="537" mass="58292">MLETAIVGGGLCGIALARSLQQRGGSFALFEARHRLGGRVLSVRSRTGLALDLGPTWFWPDTQPLLTGLIAELGLSDFAQHDDGTVLHLKEADKSPEPISGPPLHQGARRLSGGMTRLIEALVRDLPPSSIHTGHELMRVIDCGTHVRLVFATSTESVAIEAKRAVLALPPRLLIDHVGFRPELDDATFEAMRSTETWMAAQAKVVIAYDQARWRDKGLSGNAFASHEQAVVGEIFDACDEGGDRAALGGFLAFAPALRETFAVGLPMLMDSQMVQLFGAELDGGEQHYQDWATERFTCSALDRTTPRGEHSEIASPMLRRPLWDGRLHLGGAETASHAAGYLEGAINAARRIERAIARAADAPVGARAGVALDEGLTGNEASLAWFAAWVAAQRDAAFDDYRQRLNRSLATQQREQLTQLAVLGAIEQVFAAALQVLDALTFDMRNVAVERGRSALMPEIQKPFRDVMQSLLDDAIAFNRTSCALSNFPFEHRPPKDYVQTILRDIAAAWQEFSLAANHLLLAKADAVRQPSGVSS</sequence>